<feature type="compositionally biased region" description="Basic and acidic residues" evidence="6">
    <location>
        <begin position="44"/>
        <end position="57"/>
    </location>
</feature>
<feature type="compositionally biased region" description="Basic and acidic residues" evidence="6">
    <location>
        <begin position="216"/>
        <end position="236"/>
    </location>
</feature>
<evidence type="ECO:0000256" key="4">
    <source>
        <dbReference type="ARBA" id="ARBA00022490"/>
    </source>
</evidence>
<comment type="similarity">
    <text evidence="3">Belongs to the securin family.</text>
</comment>
<protein>
    <recommendedName>
        <fullName evidence="9">Securin</fullName>
    </recommendedName>
</protein>
<name>A0A7H9B748_ZYGMR</name>
<evidence type="ECO:0000313" key="8">
    <source>
        <dbReference type="Proteomes" id="UP000509704"/>
    </source>
</evidence>
<evidence type="ECO:0000313" key="7">
    <source>
        <dbReference type="EMBL" id="QLG74558.1"/>
    </source>
</evidence>
<keyword evidence="4" id="KW-0963">Cytoplasm</keyword>
<dbReference type="GO" id="GO:0005634">
    <property type="term" value="C:nucleus"/>
    <property type="evidence" value="ECO:0007669"/>
    <property type="project" value="UniProtKB-SubCell"/>
</dbReference>
<gene>
    <name evidence="7" type="ORF">HG535_0G04410</name>
</gene>
<dbReference type="InterPro" id="IPR006940">
    <property type="entry name" value="Securin_separation_inhibitor"/>
</dbReference>
<dbReference type="KEGG" id="zmk:HG535_0G04410"/>
<reference evidence="7 8" key="1">
    <citation type="submission" date="2020-07" db="EMBL/GenBank/DDBJ databases">
        <title>The yeast mating-type switching endonuclease HO is a domesticated member of an unorthodox homing genetic element family.</title>
        <authorList>
            <person name="Coughlan A.Y."/>
            <person name="Lombardi L."/>
            <person name="Braun-Galleani S."/>
            <person name="Martos A.R."/>
            <person name="Galeote V."/>
            <person name="Bigey F."/>
            <person name="Dequin S."/>
            <person name="Byrne K.P."/>
            <person name="Wolfe K.H."/>
        </authorList>
    </citation>
    <scope>NUCLEOTIDE SEQUENCE [LARGE SCALE GENOMIC DNA]</scope>
    <source>
        <strain evidence="7 8">NRRL Y-6702</strain>
    </source>
</reference>
<dbReference type="RefSeq" id="XP_037146283.1">
    <property type="nucleotide sequence ID" value="XM_037290388.1"/>
</dbReference>
<comment type="subcellular location">
    <subcellularLocation>
        <location evidence="2">Cytoplasm</location>
    </subcellularLocation>
    <subcellularLocation>
        <location evidence="1">Nucleus</location>
    </subcellularLocation>
</comment>
<accession>A0A7H9B748</accession>
<keyword evidence="5" id="KW-0539">Nucleus</keyword>
<evidence type="ECO:0000256" key="3">
    <source>
        <dbReference type="ARBA" id="ARBA00009264"/>
    </source>
</evidence>
<evidence type="ECO:0000256" key="2">
    <source>
        <dbReference type="ARBA" id="ARBA00004496"/>
    </source>
</evidence>
<organism evidence="7 8">
    <name type="scientific">Zygotorulaspora mrakii</name>
    <name type="common">Zygosaccharomyces mrakii</name>
    <dbReference type="NCBI Taxonomy" id="42260"/>
    <lineage>
        <taxon>Eukaryota</taxon>
        <taxon>Fungi</taxon>
        <taxon>Dikarya</taxon>
        <taxon>Ascomycota</taxon>
        <taxon>Saccharomycotina</taxon>
        <taxon>Saccharomycetes</taxon>
        <taxon>Saccharomycetales</taxon>
        <taxon>Saccharomycetaceae</taxon>
        <taxon>Zygotorulaspora</taxon>
    </lineage>
</organism>
<feature type="region of interest" description="Disordered" evidence="6">
    <location>
        <begin position="215"/>
        <end position="243"/>
    </location>
</feature>
<dbReference type="GO" id="GO:0051276">
    <property type="term" value="P:chromosome organization"/>
    <property type="evidence" value="ECO:0007669"/>
    <property type="project" value="InterPro"/>
</dbReference>
<keyword evidence="8" id="KW-1185">Reference proteome</keyword>
<sequence length="340" mass="38189">MPRNEDKENDIIVSMDEEGVFPQTPAHLLKRTRSTVLKPPPLAEKQEPNRAKGDLKSRNVSPLRRLCVQQGRLPLASKDNNRSGGITQATQSQMQPILLKDNSTQLKKHKQPLFERQTNRSEHAHILANPRKLQKYGSVLGCNALPKMKSLVLKDVDKGGEDEDDDEDEGDNYEDKLLRSKLQGAINESKDKVYQSEKGRIGLFHDNGLEQLIRATSEKNKDEEDKEIESGPKKYESLPYIPSGYIPPNDADIEKLKTFHLPSEVSGVNDEEDSDSSRYGELLELENFSDSDEAVTENTANFKGNRYKSAEFAVPGLVELEPCFKGEGLSSKELNDLLND</sequence>
<dbReference type="GeneID" id="59238341"/>
<feature type="region of interest" description="Disordered" evidence="6">
    <location>
        <begin position="1"/>
        <end position="58"/>
    </location>
</feature>
<dbReference type="Proteomes" id="UP000509704">
    <property type="component" value="Chromosome 7"/>
</dbReference>
<dbReference type="AlphaFoldDB" id="A0A7H9B748"/>
<dbReference type="Pfam" id="PF04856">
    <property type="entry name" value="Securin"/>
    <property type="match status" value="1"/>
</dbReference>
<feature type="compositionally biased region" description="Basic and acidic residues" evidence="6">
    <location>
        <begin position="1"/>
        <end position="10"/>
    </location>
</feature>
<dbReference type="OrthoDB" id="4065086at2759"/>
<dbReference type="EMBL" id="CP058610">
    <property type="protein sequence ID" value="QLG74558.1"/>
    <property type="molecule type" value="Genomic_DNA"/>
</dbReference>
<dbReference type="GO" id="GO:0005737">
    <property type="term" value="C:cytoplasm"/>
    <property type="evidence" value="ECO:0007669"/>
    <property type="project" value="UniProtKB-SubCell"/>
</dbReference>
<evidence type="ECO:0000256" key="5">
    <source>
        <dbReference type="ARBA" id="ARBA00023242"/>
    </source>
</evidence>
<evidence type="ECO:0000256" key="6">
    <source>
        <dbReference type="SAM" id="MobiDB-lite"/>
    </source>
</evidence>
<proteinExistence type="inferred from homology"/>
<evidence type="ECO:0008006" key="9">
    <source>
        <dbReference type="Google" id="ProtNLM"/>
    </source>
</evidence>
<evidence type="ECO:0000256" key="1">
    <source>
        <dbReference type="ARBA" id="ARBA00004123"/>
    </source>
</evidence>